<evidence type="ECO:0000256" key="5">
    <source>
        <dbReference type="ARBA" id="ARBA00022840"/>
    </source>
</evidence>
<accession>A0AAV2QRE6</accession>
<evidence type="ECO:0000313" key="10">
    <source>
        <dbReference type="Proteomes" id="UP001497623"/>
    </source>
</evidence>
<keyword evidence="3 6" id="KW-0547">Nucleotide-binding</keyword>
<dbReference type="InterPro" id="IPR017441">
    <property type="entry name" value="Protein_kinase_ATP_BS"/>
</dbReference>
<evidence type="ECO:0000256" key="3">
    <source>
        <dbReference type="ARBA" id="ARBA00022741"/>
    </source>
</evidence>
<gene>
    <name evidence="9" type="ORF">MNOR_LOCUS16176</name>
</gene>
<dbReference type="GO" id="GO:0009966">
    <property type="term" value="P:regulation of signal transduction"/>
    <property type="evidence" value="ECO:0007669"/>
    <property type="project" value="TreeGrafter"/>
</dbReference>
<dbReference type="SMART" id="SM00220">
    <property type="entry name" value="S_TKc"/>
    <property type="match status" value="1"/>
</dbReference>
<organism evidence="9 10">
    <name type="scientific">Meganyctiphanes norvegica</name>
    <name type="common">Northern krill</name>
    <name type="synonym">Thysanopoda norvegica</name>
    <dbReference type="NCBI Taxonomy" id="48144"/>
    <lineage>
        <taxon>Eukaryota</taxon>
        <taxon>Metazoa</taxon>
        <taxon>Ecdysozoa</taxon>
        <taxon>Arthropoda</taxon>
        <taxon>Crustacea</taxon>
        <taxon>Multicrustacea</taxon>
        <taxon>Malacostraca</taxon>
        <taxon>Eumalacostraca</taxon>
        <taxon>Eucarida</taxon>
        <taxon>Euphausiacea</taxon>
        <taxon>Euphausiidae</taxon>
        <taxon>Meganyctiphanes</taxon>
    </lineage>
</organism>
<evidence type="ECO:0000313" key="9">
    <source>
        <dbReference type="EMBL" id="CAL4098227.1"/>
    </source>
</evidence>
<feature type="region of interest" description="Disordered" evidence="7">
    <location>
        <begin position="428"/>
        <end position="451"/>
    </location>
</feature>
<dbReference type="Gene3D" id="1.10.510.10">
    <property type="entry name" value="Transferase(Phosphotransferase) domain 1"/>
    <property type="match status" value="1"/>
</dbReference>
<dbReference type="GO" id="GO:0001664">
    <property type="term" value="F:G protein-coupled receptor binding"/>
    <property type="evidence" value="ECO:0007669"/>
    <property type="project" value="TreeGrafter"/>
</dbReference>
<dbReference type="GO" id="GO:0005524">
    <property type="term" value="F:ATP binding"/>
    <property type="evidence" value="ECO:0007669"/>
    <property type="project" value="UniProtKB-UniRule"/>
</dbReference>
<evidence type="ECO:0000256" key="6">
    <source>
        <dbReference type="PROSITE-ProRule" id="PRU10141"/>
    </source>
</evidence>
<name>A0AAV2QRE6_MEGNR</name>
<evidence type="ECO:0000256" key="4">
    <source>
        <dbReference type="ARBA" id="ARBA00022777"/>
    </source>
</evidence>
<dbReference type="AlphaFoldDB" id="A0AAV2QRE6"/>
<dbReference type="PANTHER" id="PTHR24355">
    <property type="entry name" value="G PROTEIN-COUPLED RECEPTOR KINASE/RIBOSOMAL PROTEIN S6 KINASE"/>
    <property type="match status" value="1"/>
</dbReference>
<dbReference type="EMBL" id="CAXKWB010010499">
    <property type="protein sequence ID" value="CAL4098227.1"/>
    <property type="molecule type" value="Genomic_DNA"/>
</dbReference>
<feature type="binding site" evidence="6">
    <location>
        <position position="52"/>
    </location>
    <ligand>
        <name>ATP</name>
        <dbReference type="ChEBI" id="CHEBI:30616"/>
    </ligand>
</feature>
<sequence length="523" mass="59289">MGSFSSKKKDPPLEDKEVNFDHFQVLRSIGKGSFGKVCIVQKKSSKQMYAMKYMNKAQCKARDATTSVLTEIDILASLSHPFLVNLWYSFQDCEDVFMVVDLLVGGDLRYHTQQGVQFAEEDIRLYICEVAHALTYLKTKKIIHRDIKPDNLLLDEVGHVHLTDFNTATILDADYHLPNAMAGTKPYMAPEVLDSNSSSGYSYPVDWWSLGVTAYELRCGLRPYDIHSNTPLQDIHHMLQKNLSFPRDCHPGLEEVILQLLRICESSRISNLEDLQKIQYVSALDQCKVLNKSIKSKFTPPADRLNCDPTFELEEMIIESRPLHKKKKRLSKEKKNSQQSADEQTDCDASEYSGLLVFNREALERRKEREKREREWQNELEISMEQSDPTGHGCSFSGLVPGDNCNECSRSCSSVKEMDMDKLAVDSGRSSTFNSAAGEKPAPSPESVKARIARSPKVVVRGSTVTIESSGINNRSSTQQLKMLLSHFKFESEEWVITLSFFSKWSLTSIASADYTIKNKEMT</sequence>
<keyword evidence="10" id="KW-1185">Reference proteome</keyword>
<proteinExistence type="predicted"/>
<dbReference type="CDD" id="cd05578">
    <property type="entry name" value="STKc_Yank1"/>
    <property type="match status" value="1"/>
</dbReference>
<evidence type="ECO:0000256" key="1">
    <source>
        <dbReference type="ARBA" id="ARBA00022527"/>
    </source>
</evidence>
<dbReference type="GO" id="GO:0007186">
    <property type="term" value="P:G protein-coupled receptor signaling pathway"/>
    <property type="evidence" value="ECO:0007669"/>
    <property type="project" value="TreeGrafter"/>
</dbReference>
<dbReference type="FunFam" id="3.30.200.20:FF:000042">
    <property type="entry name" value="Aurora kinase A"/>
    <property type="match status" value="1"/>
</dbReference>
<evidence type="ECO:0000256" key="7">
    <source>
        <dbReference type="SAM" id="MobiDB-lite"/>
    </source>
</evidence>
<keyword evidence="5 6" id="KW-0067">ATP-binding</keyword>
<dbReference type="InterPro" id="IPR000719">
    <property type="entry name" value="Prot_kinase_dom"/>
</dbReference>
<dbReference type="InterPro" id="IPR011009">
    <property type="entry name" value="Kinase-like_dom_sf"/>
</dbReference>
<evidence type="ECO:0000259" key="8">
    <source>
        <dbReference type="PROSITE" id="PS50011"/>
    </source>
</evidence>
<dbReference type="SUPFAM" id="SSF56112">
    <property type="entry name" value="Protein kinase-like (PK-like)"/>
    <property type="match status" value="1"/>
</dbReference>
<dbReference type="InterPro" id="IPR008271">
    <property type="entry name" value="Ser/Thr_kinase_AS"/>
</dbReference>
<keyword evidence="2" id="KW-0808">Transferase</keyword>
<dbReference type="FunFam" id="1.10.510.10:FF:000169">
    <property type="entry name" value="Serine/threonine-protein kinase 32A"/>
    <property type="match status" value="1"/>
</dbReference>
<protein>
    <recommendedName>
        <fullName evidence="8">Protein kinase domain-containing protein</fullName>
    </recommendedName>
</protein>
<reference evidence="9 10" key="1">
    <citation type="submission" date="2024-05" db="EMBL/GenBank/DDBJ databases">
        <authorList>
            <person name="Wallberg A."/>
        </authorList>
    </citation>
    <scope>NUCLEOTIDE SEQUENCE [LARGE SCALE GENOMIC DNA]</scope>
</reference>
<feature type="domain" description="Protein kinase" evidence="8">
    <location>
        <begin position="23"/>
        <end position="281"/>
    </location>
</feature>
<dbReference type="PANTHER" id="PTHR24355:SF30">
    <property type="entry name" value="SERINE_THREONINE-PROTEIN KINASE 32B ISOFORM X1"/>
    <property type="match status" value="1"/>
</dbReference>
<keyword evidence="1" id="KW-0723">Serine/threonine-protein kinase</keyword>
<comment type="caution">
    <text evidence="9">The sequence shown here is derived from an EMBL/GenBank/DDBJ whole genome shotgun (WGS) entry which is preliminary data.</text>
</comment>
<feature type="region of interest" description="Disordered" evidence="7">
    <location>
        <begin position="324"/>
        <end position="347"/>
    </location>
</feature>
<dbReference type="PROSITE" id="PS00107">
    <property type="entry name" value="PROTEIN_KINASE_ATP"/>
    <property type="match status" value="1"/>
</dbReference>
<dbReference type="Pfam" id="PF00069">
    <property type="entry name" value="Pkinase"/>
    <property type="match status" value="1"/>
</dbReference>
<evidence type="ECO:0000256" key="2">
    <source>
        <dbReference type="ARBA" id="ARBA00022679"/>
    </source>
</evidence>
<dbReference type="Gene3D" id="3.30.200.20">
    <property type="entry name" value="Phosphorylase Kinase, domain 1"/>
    <property type="match status" value="1"/>
</dbReference>
<feature type="non-terminal residue" evidence="9">
    <location>
        <position position="523"/>
    </location>
</feature>
<keyword evidence="4" id="KW-0418">Kinase</keyword>
<dbReference type="Proteomes" id="UP001497623">
    <property type="component" value="Unassembled WGS sequence"/>
</dbReference>
<dbReference type="PROSITE" id="PS50011">
    <property type="entry name" value="PROTEIN_KINASE_DOM"/>
    <property type="match status" value="1"/>
</dbReference>
<dbReference type="GO" id="GO:0004703">
    <property type="term" value="F:G protein-coupled receptor kinase activity"/>
    <property type="evidence" value="ECO:0007669"/>
    <property type="project" value="TreeGrafter"/>
</dbReference>
<dbReference type="PROSITE" id="PS00108">
    <property type="entry name" value="PROTEIN_KINASE_ST"/>
    <property type="match status" value="1"/>
</dbReference>